<sequence length="66" mass="7886">VYKRITWECEEIYYRTHINVLYESITSVSSEKIHECIRIRAPLLIRINPNDISVYVIRLTIMSESN</sequence>
<organism evidence="1 2">
    <name type="scientific">Trachipleistophora hominis</name>
    <name type="common">Microsporidian parasite</name>
    <dbReference type="NCBI Taxonomy" id="72359"/>
    <lineage>
        <taxon>Eukaryota</taxon>
        <taxon>Fungi</taxon>
        <taxon>Fungi incertae sedis</taxon>
        <taxon>Microsporidia</taxon>
        <taxon>Pleistophoridae</taxon>
        <taxon>Trachipleistophora</taxon>
    </lineage>
</organism>
<keyword evidence="2" id="KW-1185">Reference proteome</keyword>
<dbReference type="EMBL" id="JH993905">
    <property type="protein sequence ID" value="ELQ75906.1"/>
    <property type="molecule type" value="Genomic_DNA"/>
</dbReference>
<reference evidence="1 2" key="1">
    <citation type="journal article" date="2012" name="PLoS Pathog.">
        <title>The genome of the obligate intracellular parasite Trachipleistophora hominis: new insights into microsporidian genome dynamics and reductive evolution.</title>
        <authorList>
            <person name="Heinz E."/>
            <person name="Williams T.A."/>
            <person name="Nakjang S."/>
            <person name="Noel C.J."/>
            <person name="Swan D.C."/>
            <person name="Goldberg A.V."/>
            <person name="Harris S.R."/>
            <person name="Weinmaier T."/>
            <person name="Markert S."/>
            <person name="Becher D."/>
            <person name="Bernhardt J."/>
            <person name="Dagan T."/>
            <person name="Hacker C."/>
            <person name="Lucocq J.M."/>
            <person name="Schweder T."/>
            <person name="Rattei T."/>
            <person name="Hall N."/>
            <person name="Hirt R.P."/>
            <person name="Embley T.M."/>
        </authorList>
    </citation>
    <scope>NUCLEOTIDE SEQUENCE [LARGE SCALE GENOMIC DNA]</scope>
</reference>
<feature type="non-terminal residue" evidence="1">
    <location>
        <position position="1"/>
    </location>
</feature>
<gene>
    <name evidence="1" type="ORF">THOM_1129</name>
</gene>
<protein>
    <submittedName>
        <fullName evidence="1">Uncharacterized protein</fullName>
    </submittedName>
</protein>
<dbReference type="HOGENOM" id="CLU_2838364_0_0_1"/>
<dbReference type="VEuPathDB" id="MicrosporidiaDB:THOM_1129"/>
<evidence type="ECO:0000313" key="1">
    <source>
        <dbReference type="EMBL" id="ELQ75906.1"/>
    </source>
</evidence>
<dbReference type="Proteomes" id="UP000011185">
    <property type="component" value="Unassembled WGS sequence"/>
</dbReference>
<dbReference type="AlphaFoldDB" id="L7JXX1"/>
<dbReference type="InParanoid" id="L7JXX1"/>
<evidence type="ECO:0000313" key="2">
    <source>
        <dbReference type="Proteomes" id="UP000011185"/>
    </source>
</evidence>
<accession>L7JXX1</accession>
<name>L7JXX1_TRAHO</name>
<proteinExistence type="predicted"/>